<name>A0A4P6JRJ2_KTERU</name>
<dbReference type="SUPFAM" id="SSF46785">
    <property type="entry name" value="Winged helix' DNA-binding domain"/>
    <property type="match status" value="1"/>
</dbReference>
<evidence type="ECO:0000313" key="2">
    <source>
        <dbReference type="EMBL" id="QBD77436.1"/>
    </source>
</evidence>
<gene>
    <name evidence="2" type="ORF">EPA93_16125</name>
</gene>
<dbReference type="InterPro" id="IPR036390">
    <property type="entry name" value="WH_DNA-bd_sf"/>
</dbReference>
<proteinExistence type="predicted"/>
<dbReference type="InterPro" id="IPR027395">
    <property type="entry name" value="WH_DNA-bd_dom"/>
</dbReference>
<dbReference type="RefSeq" id="WP_129888493.1">
    <property type="nucleotide sequence ID" value="NZ_CP035758.1"/>
</dbReference>
<protein>
    <submittedName>
        <fullName evidence="2">ArsR family transcriptional regulator</fullName>
    </submittedName>
</protein>
<dbReference type="PANTHER" id="PTHR37318:SF1">
    <property type="entry name" value="BSL7504 PROTEIN"/>
    <property type="match status" value="1"/>
</dbReference>
<dbReference type="Gene3D" id="1.10.10.10">
    <property type="entry name" value="Winged helix-like DNA-binding domain superfamily/Winged helix DNA-binding domain"/>
    <property type="match status" value="1"/>
</dbReference>
<sequence>MTYIFEEIVGLSRLIHEPARLAIMTALSVCESADFLYLQRLTGLSKGNLSGHISKLEEAGLLSVKKEFIGKNPNTHVSISDLGHSAIEQHWQKLAELRHTTKTWRPIE</sequence>
<dbReference type="CDD" id="cd00090">
    <property type="entry name" value="HTH_ARSR"/>
    <property type="match status" value="1"/>
</dbReference>
<dbReference type="AlphaFoldDB" id="A0A4P6JRJ2"/>
<evidence type="ECO:0000259" key="1">
    <source>
        <dbReference type="Pfam" id="PF13601"/>
    </source>
</evidence>
<dbReference type="OrthoDB" id="9800369at2"/>
<dbReference type="Pfam" id="PF13601">
    <property type="entry name" value="HTH_34"/>
    <property type="match status" value="1"/>
</dbReference>
<dbReference type="Proteomes" id="UP000290365">
    <property type="component" value="Chromosome"/>
</dbReference>
<dbReference type="PANTHER" id="PTHR37318">
    <property type="entry name" value="BSL7504 PROTEIN"/>
    <property type="match status" value="1"/>
</dbReference>
<evidence type="ECO:0000313" key="3">
    <source>
        <dbReference type="Proteomes" id="UP000290365"/>
    </source>
</evidence>
<feature type="domain" description="Winged helix DNA-binding" evidence="1">
    <location>
        <begin position="20"/>
        <end position="96"/>
    </location>
</feature>
<dbReference type="InterPro" id="IPR036388">
    <property type="entry name" value="WH-like_DNA-bd_sf"/>
</dbReference>
<reference evidence="2 3" key="1">
    <citation type="submission" date="2019-01" db="EMBL/GenBank/DDBJ databases">
        <title>Ktedonosporobacter rubrisoli SCAWS-G2.</title>
        <authorList>
            <person name="Huang Y."/>
            <person name="Yan B."/>
        </authorList>
    </citation>
    <scope>NUCLEOTIDE SEQUENCE [LARGE SCALE GENOMIC DNA]</scope>
    <source>
        <strain evidence="2 3">SCAWS-G2</strain>
    </source>
</reference>
<keyword evidence="3" id="KW-1185">Reference proteome</keyword>
<dbReference type="EMBL" id="CP035758">
    <property type="protein sequence ID" value="QBD77436.1"/>
    <property type="molecule type" value="Genomic_DNA"/>
</dbReference>
<dbReference type="InterPro" id="IPR011991">
    <property type="entry name" value="ArsR-like_HTH"/>
</dbReference>
<accession>A0A4P6JRJ2</accession>
<organism evidence="2 3">
    <name type="scientific">Ktedonosporobacter rubrisoli</name>
    <dbReference type="NCBI Taxonomy" id="2509675"/>
    <lineage>
        <taxon>Bacteria</taxon>
        <taxon>Bacillati</taxon>
        <taxon>Chloroflexota</taxon>
        <taxon>Ktedonobacteria</taxon>
        <taxon>Ktedonobacterales</taxon>
        <taxon>Ktedonosporobacteraceae</taxon>
        <taxon>Ktedonosporobacter</taxon>
    </lineage>
</organism>
<dbReference type="KEGG" id="kbs:EPA93_16125"/>